<dbReference type="Pfam" id="PF05483">
    <property type="entry name" value="SCP-1"/>
    <property type="match status" value="1"/>
</dbReference>
<feature type="region of interest" description="Disordered" evidence="2">
    <location>
        <begin position="781"/>
        <end position="804"/>
    </location>
</feature>
<feature type="coiled-coil region" evidence="1">
    <location>
        <begin position="550"/>
        <end position="714"/>
    </location>
</feature>
<evidence type="ECO:0000313" key="4">
    <source>
        <dbReference type="Proteomes" id="UP001356427"/>
    </source>
</evidence>
<evidence type="ECO:0000256" key="1">
    <source>
        <dbReference type="SAM" id="Coils"/>
    </source>
</evidence>
<organism evidence="3 4">
    <name type="scientific">Coregonus suidteri</name>
    <dbReference type="NCBI Taxonomy" id="861788"/>
    <lineage>
        <taxon>Eukaryota</taxon>
        <taxon>Metazoa</taxon>
        <taxon>Chordata</taxon>
        <taxon>Craniata</taxon>
        <taxon>Vertebrata</taxon>
        <taxon>Euteleostomi</taxon>
        <taxon>Actinopterygii</taxon>
        <taxon>Neopterygii</taxon>
        <taxon>Teleostei</taxon>
        <taxon>Protacanthopterygii</taxon>
        <taxon>Salmoniformes</taxon>
        <taxon>Salmonidae</taxon>
        <taxon>Coregoninae</taxon>
        <taxon>Coregonus</taxon>
    </lineage>
</organism>
<feature type="compositionally biased region" description="Basic and acidic residues" evidence="2">
    <location>
        <begin position="781"/>
        <end position="792"/>
    </location>
</feature>
<protein>
    <recommendedName>
        <fullName evidence="5">Synaptonemal complex protein 1</fullName>
    </recommendedName>
</protein>
<dbReference type="EMBL" id="JAGTTL010000002">
    <property type="protein sequence ID" value="KAK6327057.1"/>
    <property type="molecule type" value="Genomic_DNA"/>
</dbReference>
<feature type="coiled-coil region" evidence="1">
    <location>
        <begin position="147"/>
        <end position="181"/>
    </location>
</feature>
<dbReference type="GO" id="GO:0000802">
    <property type="term" value="C:transverse filament"/>
    <property type="evidence" value="ECO:0007669"/>
    <property type="project" value="TreeGrafter"/>
</dbReference>
<dbReference type="Proteomes" id="UP001356427">
    <property type="component" value="Unassembled WGS sequence"/>
</dbReference>
<feature type="compositionally biased region" description="Basic and acidic residues" evidence="2">
    <location>
        <begin position="849"/>
        <end position="867"/>
    </location>
</feature>
<evidence type="ECO:0000256" key="2">
    <source>
        <dbReference type="SAM" id="MobiDB-lite"/>
    </source>
</evidence>
<feature type="compositionally biased region" description="Polar residues" evidence="2">
    <location>
        <begin position="895"/>
        <end position="904"/>
    </location>
</feature>
<dbReference type="AlphaFoldDB" id="A0AAN8MH26"/>
<name>A0AAN8MH26_9TELE</name>
<dbReference type="GO" id="GO:0003690">
    <property type="term" value="F:double-stranded DNA binding"/>
    <property type="evidence" value="ECO:0007669"/>
    <property type="project" value="TreeGrafter"/>
</dbReference>
<dbReference type="InterPro" id="IPR008827">
    <property type="entry name" value="SYCP1"/>
</dbReference>
<dbReference type="PANTHER" id="PTHR46918">
    <property type="entry name" value="SYNAPTONEMAL COMPLEX PROTEIN 1"/>
    <property type="match status" value="1"/>
</dbReference>
<sequence length="1074" mass="123564">MERERGFNFKLLVPPRVNPLPGQVSTVKPQETVEDRGCFMQTLQQGYNKCLDKESNMPFPSMNTVVPTKSTRSEDVFKMKVVPPMENEETNFKPSQLYSKLFEEVQKVKYWKVKVDSEAVQKDRKLQENKRTIETQRKAIQELQFGNESLSIKLEDQISENDDLQNKNNATRNLCNILKDTFERSAEKIHLFESEREETHHLFMDNSESIQRMSAAFESLRIQAETDRHEMLKVKEDLQECAILKETFEKEFSMKEEEVVILQMKMKDKEKELQAILLNLHETQESCKRLQQAEKQHQEALQCCKQEQESLLESLQSAEQLNEECEGNRKAIATALERNKEENAKVIAKKDSSLEELNKIKDQQADKLVEIQATAQEFQTSLTVEIQRAKELELKLTAVTEELDWKNIELGELKEQKENQDSQLQILEDELDVKTKSIQSLEETIKIVETRTSELTTELEGKHAEIHQVKNKVETMSVEKILLEKALEKAETMQNDLKEKSNMTERKIKEIEGQLSAAMRRDERSIKEKDHLKTDIVQHEVKYEALSASFNQLQLEKKTILEQIQNESSEATILIAQLKESEAKEMKMKKEIERLQEENQQLREELKSLNAKVEEQGQDTENLQKKLEESCGDLQAEFAKKEKQMKAVESKLSNLKIKLESKTKVQDEYQKENKTLKKQIAIETAKSSELENEINKLKEESENVQRSNEEECKRLLDDLGTKSTSEAELQKKVQKLQFTATDAVKSKEDVEIKCQNKIADMVALMEKHKNQYDKMVEEKDAELDEKKRKDMEATANRTSLELELSQQNIENDRLKEQLKKEMNERESLLQEITDLKKEITSQKMSRQLETQDKQLPEPKSKEVRCSETPKVSSSAKMPVFRLAKDSQRKPKTPKASVTPSQSSDKIVALTPNINEMENKAPKTPSWSSMTRVAATPRMKETEALRTPSWSSTNIVGATPRIKSYRIRTPPSTGKSVPWGKSTLELDPKSDSSEHNDLLSIAVATDPFESSLQPSVPAAQHQKVDIFRKIQSPAIQKSPGSALKLAAMKRMRDAGWTSVTGAEKKKKKSVEKIFA</sequence>
<gene>
    <name evidence="3" type="ORF">J4Q44_G00027020</name>
</gene>
<feature type="coiled-coil region" evidence="1">
    <location>
        <begin position="266"/>
        <end position="374"/>
    </location>
</feature>
<feature type="compositionally biased region" description="Polar residues" evidence="2">
    <location>
        <begin position="795"/>
        <end position="804"/>
    </location>
</feature>
<accession>A0AAN8MH26</accession>
<comment type="caution">
    <text evidence="3">The sequence shown here is derived from an EMBL/GenBank/DDBJ whole genome shotgun (WGS) entry which is preliminary data.</text>
</comment>
<dbReference type="GO" id="GO:0001673">
    <property type="term" value="C:male germ cell nucleus"/>
    <property type="evidence" value="ECO:0007669"/>
    <property type="project" value="TreeGrafter"/>
</dbReference>
<dbReference type="GO" id="GO:0000711">
    <property type="term" value="P:meiotic DNA repair synthesis"/>
    <property type="evidence" value="ECO:0007669"/>
    <property type="project" value="TreeGrafter"/>
</dbReference>
<evidence type="ECO:0008006" key="5">
    <source>
        <dbReference type="Google" id="ProtNLM"/>
    </source>
</evidence>
<dbReference type="Gene3D" id="1.20.5.1160">
    <property type="entry name" value="Vasodilator-stimulated phosphoprotein"/>
    <property type="match status" value="1"/>
</dbReference>
<keyword evidence="4" id="KW-1185">Reference proteome</keyword>
<reference evidence="3 4" key="1">
    <citation type="submission" date="2021-04" db="EMBL/GenBank/DDBJ databases">
        <authorList>
            <person name="De Guttry C."/>
            <person name="Zahm M."/>
            <person name="Klopp C."/>
            <person name="Cabau C."/>
            <person name="Louis A."/>
            <person name="Berthelot C."/>
            <person name="Parey E."/>
            <person name="Roest Crollius H."/>
            <person name="Montfort J."/>
            <person name="Robinson-Rechavi M."/>
            <person name="Bucao C."/>
            <person name="Bouchez O."/>
            <person name="Gislard M."/>
            <person name="Lluch J."/>
            <person name="Milhes M."/>
            <person name="Lampietro C."/>
            <person name="Lopez Roques C."/>
            <person name="Donnadieu C."/>
            <person name="Braasch I."/>
            <person name="Desvignes T."/>
            <person name="Postlethwait J."/>
            <person name="Bobe J."/>
            <person name="Wedekind C."/>
            <person name="Guiguen Y."/>
        </authorList>
    </citation>
    <scope>NUCLEOTIDE SEQUENCE [LARGE SCALE GENOMIC DNA]</scope>
    <source>
        <strain evidence="3">Cs_M1</strain>
        <tissue evidence="3">Blood</tissue>
    </source>
</reference>
<feature type="compositionally biased region" description="Basic and acidic residues" evidence="2">
    <location>
        <begin position="983"/>
        <end position="993"/>
    </location>
</feature>
<feature type="coiled-coil region" evidence="1">
    <location>
        <begin position="410"/>
        <end position="514"/>
    </location>
</feature>
<dbReference type="PANTHER" id="PTHR46918:SF1">
    <property type="entry name" value="SYNAPTONEMAL COMPLEX PROTEIN 1"/>
    <property type="match status" value="1"/>
</dbReference>
<keyword evidence="1" id="KW-0175">Coiled coil</keyword>
<dbReference type="GO" id="GO:0000801">
    <property type="term" value="C:central element"/>
    <property type="evidence" value="ECO:0007669"/>
    <property type="project" value="TreeGrafter"/>
</dbReference>
<feature type="region of interest" description="Disordered" evidence="2">
    <location>
        <begin position="840"/>
        <end position="993"/>
    </location>
</feature>
<proteinExistence type="predicted"/>
<dbReference type="GO" id="GO:0051026">
    <property type="term" value="P:chiasma assembly"/>
    <property type="evidence" value="ECO:0007669"/>
    <property type="project" value="TreeGrafter"/>
</dbReference>
<evidence type="ECO:0000313" key="3">
    <source>
        <dbReference type="EMBL" id="KAK6327057.1"/>
    </source>
</evidence>
<dbReference type="GO" id="GO:0051878">
    <property type="term" value="P:lateral element assembly"/>
    <property type="evidence" value="ECO:0007669"/>
    <property type="project" value="TreeGrafter"/>
</dbReference>